<evidence type="ECO:0000259" key="1">
    <source>
        <dbReference type="Pfam" id="PF24819"/>
    </source>
</evidence>
<dbReference type="Pfam" id="PF24819">
    <property type="entry name" value="DUF7710"/>
    <property type="match status" value="1"/>
</dbReference>
<gene>
    <name evidence="2" type="ORF">IRJ16_03310</name>
</gene>
<accession>A0A929KXV2</accession>
<reference evidence="2" key="1">
    <citation type="submission" date="2020-10" db="EMBL/GenBank/DDBJ databases">
        <title>Mucilaginibacter mali sp. nov., isolated from rhizosphere soil of apple orchard.</title>
        <authorList>
            <person name="Lee J.-S."/>
            <person name="Kim H.S."/>
            <person name="Kim J.-S."/>
        </authorList>
    </citation>
    <scope>NUCLEOTIDE SEQUENCE</scope>
    <source>
        <strain evidence="2">KCTC 22746</strain>
    </source>
</reference>
<sequence length="93" mass="10786">MNEINSIWIFHGTGARFSSGVFTSLNVAEKWIMANKLTGLLTKYPINEGVYDWAIKNDFFEIKKDSEKEPFFIQAFTSGSQEHYHYENGELEQ</sequence>
<feature type="domain" description="DUF7710" evidence="1">
    <location>
        <begin position="7"/>
        <end position="91"/>
    </location>
</feature>
<dbReference type="RefSeq" id="WP_194110087.1">
    <property type="nucleotide sequence ID" value="NZ_JADFFL010000001.1"/>
</dbReference>
<protein>
    <recommendedName>
        <fullName evidence="1">DUF7710 domain-containing protein</fullName>
    </recommendedName>
</protein>
<dbReference type="InterPro" id="IPR056127">
    <property type="entry name" value="DUF7710"/>
</dbReference>
<name>A0A929KXV2_9SPHI</name>
<evidence type="ECO:0000313" key="2">
    <source>
        <dbReference type="EMBL" id="MBE9660899.1"/>
    </source>
</evidence>
<evidence type="ECO:0000313" key="3">
    <source>
        <dbReference type="Proteomes" id="UP000622475"/>
    </source>
</evidence>
<proteinExistence type="predicted"/>
<organism evidence="2 3">
    <name type="scientific">Mucilaginibacter myungsuensis</name>
    <dbReference type="NCBI Taxonomy" id="649104"/>
    <lineage>
        <taxon>Bacteria</taxon>
        <taxon>Pseudomonadati</taxon>
        <taxon>Bacteroidota</taxon>
        <taxon>Sphingobacteriia</taxon>
        <taxon>Sphingobacteriales</taxon>
        <taxon>Sphingobacteriaceae</taxon>
        <taxon>Mucilaginibacter</taxon>
    </lineage>
</organism>
<keyword evidence="3" id="KW-1185">Reference proteome</keyword>
<dbReference type="Proteomes" id="UP000622475">
    <property type="component" value="Unassembled WGS sequence"/>
</dbReference>
<dbReference type="EMBL" id="JADFFL010000001">
    <property type="protein sequence ID" value="MBE9660899.1"/>
    <property type="molecule type" value="Genomic_DNA"/>
</dbReference>
<comment type="caution">
    <text evidence="2">The sequence shown here is derived from an EMBL/GenBank/DDBJ whole genome shotgun (WGS) entry which is preliminary data.</text>
</comment>
<dbReference type="AlphaFoldDB" id="A0A929KXV2"/>